<name>A0A831LM28_9EURY</name>
<accession>A0A831LM28</accession>
<evidence type="ECO:0000313" key="1">
    <source>
        <dbReference type="EMBL" id="HDS63744.1"/>
    </source>
</evidence>
<organism evidence="1">
    <name type="scientific">Methanofollis liminatans</name>
    <dbReference type="NCBI Taxonomy" id="2201"/>
    <lineage>
        <taxon>Archaea</taxon>
        <taxon>Methanobacteriati</taxon>
        <taxon>Methanobacteriota</taxon>
        <taxon>Stenosarchaea group</taxon>
        <taxon>Methanomicrobia</taxon>
        <taxon>Methanomicrobiales</taxon>
        <taxon>Methanomicrobiaceae</taxon>
        <taxon>Methanofollis</taxon>
    </lineage>
</organism>
<comment type="caution">
    <text evidence="1">The sequence shown here is derived from an EMBL/GenBank/DDBJ whole genome shotgun (WGS) entry which is preliminary data.</text>
</comment>
<reference evidence="1" key="1">
    <citation type="journal article" date="2020" name="mSystems">
        <title>Genome- and Community-Level Interaction Insights into Carbon Utilization and Element Cycling Functions of Hydrothermarchaeota in Hydrothermal Sediment.</title>
        <authorList>
            <person name="Zhou Z."/>
            <person name="Liu Y."/>
            <person name="Xu W."/>
            <person name="Pan J."/>
            <person name="Luo Z.H."/>
            <person name="Li M."/>
        </authorList>
    </citation>
    <scope>NUCLEOTIDE SEQUENCE</scope>
    <source>
        <strain evidence="1">SpSt-1183</strain>
    </source>
</reference>
<protein>
    <submittedName>
        <fullName evidence="1">Uncharacterized protein</fullName>
    </submittedName>
</protein>
<dbReference type="EMBL" id="DSBY01000260">
    <property type="protein sequence ID" value="HDS63744.1"/>
    <property type="molecule type" value="Genomic_DNA"/>
</dbReference>
<sequence length="60" mass="6160">MLSGSGYLWCAGPGEYRVGVNARGDEPGVDAAVVNKNGTTEISADLIPLTTVETTPPITP</sequence>
<gene>
    <name evidence="1" type="ORF">ENN52_06440</name>
</gene>
<dbReference type="Proteomes" id="UP000885648">
    <property type="component" value="Unassembled WGS sequence"/>
</dbReference>
<proteinExistence type="predicted"/>
<dbReference type="AlphaFoldDB" id="A0A831LM28"/>